<dbReference type="PATRIC" id="fig|1214179.4.peg.710"/>
<organism evidence="2 3">
    <name type="scientific">Streptococcus suis 6407</name>
    <dbReference type="NCBI Taxonomy" id="1214179"/>
    <lineage>
        <taxon>Bacteria</taxon>
        <taxon>Bacillati</taxon>
        <taxon>Bacillota</taxon>
        <taxon>Bacilli</taxon>
        <taxon>Lactobacillales</taxon>
        <taxon>Streptococcaceae</taxon>
        <taxon>Streptococcus</taxon>
    </lineage>
</organism>
<evidence type="ECO:0000313" key="2">
    <source>
        <dbReference type="EMBL" id="AIG43196.1"/>
    </source>
</evidence>
<evidence type="ECO:0000313" key="3">
    <source>
        <dbReference type="Proteomes" id="UP000028185"/>
    </source>
</evidence>
<dbReference type="AlphaFoldDB" id="A0A075SIG0"/>
<gene>
    <name evidence="2" type="ORF">ID09_03715</name>
</gene>
<sequence length="162" mass="19428">MIKIFGKIRYHWQPDLSWAIMYWSLTFTPIFIGMALLLEKLQVSRLFILLLSLFAVLVVLGLHRYFEIKDEHLRIASANPFAVQKIEIATIEKIEVSYLAIRIFAKEFPNGRMYYMRKWTKKYFINHLAIHSCFKGKIELIDHLIKQDYFEEYYTKKAKSIR</sequence>
<dbReference type="InterPro" id="IPR020215">
    <property type="entry name" value="EbsA-like"/>
</dbReference>
<keyword evidence="1" id="KW-1133">Transmembrane helix</keyword>
<feature type="transmembrane region" description="Helical" evidence="1">
    <location>
        <begin position="20"/>
        <end position="39"/>
    </location>
</feature>
<dbReference type="Proteomes" id="UP000028185">
    <property type="component" value="Chromosome"/>
</dbReference>
<dbReference type="RefSeq" id="WP_024382270.1">
    <property type="nucleotide sequence ID" value="NZ_ALLE01000001.1"/>
</dbReference>
<protein>
    <submittedName>
        <fullName evidence="2">Membrane protein</fullName>
    </submittedName>
</protein>
<keyword evidence="1" id="KW-0812">Transmembrane</keyword>
<feature type="transmembrane region" description="Helical" evidence="1">
    <location>
        <begin position="46"/>
        <end position="66"/>
    </location>
</feature>
<name>A0A075SIG0_STRSU</name>
<dbReference type="EMBL" id="CP008921">
    <property type="protein sequence ID" value="AIG43196.1"/>
    <property type="molecule type" value="Genomic_DNA"/>
</dbReference>
<dbReference type="HOGENOM" id="CLU_135677_0_0_9"/>
<proteinExistence type="predicted"/>
<keyword evidence="1" id="KW-0472">Membrane</keyword>
<reference evidence="2 3" key="1">
    <citation type="journal article" date="2014" name="Genome Announc.">
        <title>Whole-Genome Sequence of Streptococcus suis Serotype 4 Reference Strain 6407.</title>
        <authorList>
            <person name="Wang K."/>
            <person name="Chen J."/>
            <person name="Yao H."/>
            <person name="Lu C."/>
        </authorList>
    </citation>
    <scope>NUCLEOTIDE SEQUENCE [LARGE SCALE GENOMIC DNA]</scope>
    <source>
        <strain evidence="2">6407</strain>
    </source>
</reference>
<evidence type="ECO:0000256" key="1">
    <source>
        <dbReference type="SAM" id="Phobius"/>
    </source>
</evidence>
<accession>A0A075SIG0</accession>
<dbReference type="Pfam" id="PF17255">
    <property type="entry name" value="EbsA"/>
    <property type="match status" value="1"/>
</dbReference>